<dbReference type="PANTHER" id="PTHR10907:SF47">
    <property type="entry name" value="REGUCALCIN"/>
    <property type="match status" value="1"/>
</dbReference>
<feature type="binding site" evidence="3">
    <location>
        <position position="101"/>
    </location>
    <ligand>
        <name>substrate</name>
    </ligand>
</feature>
<comment type="cofactor">
    <cofactor evidence="3">
        <name>Zn(2+)</name>
        <dbReference type="ChEBI" id="CHEBI:29105"/>
    </cofactor>
    <text evidence="3">Binds 1 divalent metal cation per subunit.</text>
</comment>
<dbReference type="PRINTS" id="PR01790">
    <property type="entry name" value="SMP30FAMILY"/>
</dbReference>
<dbReference type="InterPro" id="IPR011042">
    <property type="entry name" value="6-blade_b-propeller_TolB-like"/>
</dbReference>
<organism evidence="5 6">
    <name type="scientific">Bradyrhizobium erythrophlei</name>
    <dbReference type="NCBI Taxonomy" id="1437360"/>
    <lineage>
        <taxon>Bacteria</taxon>
        <taxon>Pseudomonadati</taxon>
        <taxon>Pseudomonadota</taxon>
        <taxon>Alphaproteobacteria</taxon>
        <taxon>Hyphomicrobiales</taxon>
        <taxon>Nitrobacteraceae</taxon>
        <taxon>Bradyrhizobium</taxon>
    </lineage>
</organism>
<dbReference type="AlphaFoldDB" id="A0A1M5PHP9"/>
<dbReference type="GO" id="GO:0019853">
    <property type="term" value="P:L-ascorbic acid biosynthetic process"/>
    <property type="evidence" value="ECO:0007669"/>
    <property type="project" value="TreeGrafter"/>
</dbReference>
<evidence type="ECO:0000313" key="5">
    <source>
        <dbReference type="EMBL" id="SHH01326.1"/>
    </source>
</evidence>
<feature type="binding site" evidence="3">
    <location>
        <position position="199"/>
    </location>
    <ligand>
        <name>a divalent metal cation</name>
        <dbReference type="ChEBI" id="CHEBI:60240"/>
    </ligand>
</feature>
<protein>
    <submittedName>
        <fullName evidence="5">Sugar lactone lactonase YvrE</fullName>
    </submittedName>
</protein>
<evidence type="ECO:0000259" key="4">
    <source>
        <dbReference type="Pfam" id="PF08450"/>
    </source>
</evidence>
<name>A0A1M5PHP9_9BRAD</name>
<sequence length="295" mass="31994">MEEVGTKTLSDWHCHLGEGCTYDPASDTAWWFDIIERTLFQADLASGAVASHALPLMASVLAFIDDQRQLLATENGLYVRDIADGRLALHVPLEADNPATRSNDGRVHPCGALWIGTMGRKAEKGAGAIYRFDGDELRRLYASITIPNAICFSPDGATAYFTDSSEGILYRVAIDPTNALPTGNPAPLFDHRGGAGDLDGAVVDVEGLIWNARWGGSCIDVYSPEGDRVRTIRVPATQPSCPVFVGRNFDRLLVTTAWQGMDEHARAADPHHGQTFILDIGARGRPEPRVRLGPT</sequence>
<proteinExistence type="inferred from homology"/>
<comment type="similarity">
    <text evidence="1">Belongs to the SMP-30/CGR1 family.</text>
</comment>
<dbReference type="PANTHER" id="PTHR10907">
    <property type="entry name" value="REGUCALCIN"/>
    <property type="match status" value="1"/>
</dbReference>
<feature type="domain" description="SMP-30/Gluconolactonase/LRE-like region" evidence="4">
    <location>
        <begin position="16"/>
        <end position="257"/>
    </location>
</feature>
<reference evidence="5 6" key="1">
    <citation type="submission" date="2016-11" db="EMBL/GenBank/DDBJ databases">
        <authorList>
            <person name="Jaros S."/>
            <person name="Januszkiewicz K."/>
            <person name="Wedrychowicz H."/>
        </authorList>
    </citation>
    <scope>NUCLEOTIDE SEQUENCE [LARGE SCALE GENOMIC DNA]</scope>
    <source>
        <strain evidence="5 6">GAS242</strain>
    </source>
</reference>
<dbReference type="RefSeq" id="WP_079568442.1">
    <property type="nucleotide sequence ID" value="NZ_LT670818.1"/>
</dbReference>
<feature type="binding site" evidence="3">
    <location>
        <position position="148"/>
    </location>
    <ligand>
        <name>a divalent metal cation</name>
        <dbReference type="ChEBI" id="CHEBI:60240"/>
    </ligand>
</feature>
<dbReference type="Pfam" id="PF08450">
    <property type="entry name" value="SGL"/>
    <property type="match status" value="1"/>
</dbReference>
<gene>
    <name evidence="5" type="ORF">SAMN05444169_5257</name>
</gene>
<dbReference type="GO" id="GO:0005509">
    <property type="term" value="F:calcium ion binding"/>
    <property type="evidence" value="ECO:0007669"/>
    <property type="project" value="TreeGrafter"/>
</dbReference>
<dbReference type="InterPro" id="IPR005511">
    <property type="entry name" value="SMP-30"/>
</dbReference>
<dbReference type="Gene3D" id="2.120.10.30">
    <property type="entry name" value="TolB, C-terminal domain"/>
    <property type="match status" value="1"/>
</dbReference>
<feature type="active site" description="Proton donor/acceptor" evidence="2">
    <location>
        <position position="199"/>
    </location>
</feature>
<evidence type="ECO:0000256" key="1">
    <source>
        <dbReference type="ARBA" id="ARBA00008853"/>
    </source>
</evidence>
<feature type="binding site" evidence="3">
    <location>
        <position position="103"/>
    </location>
    <ligand>
        <name>substrate</name>
    </ligand>
</feature>
<dbReference type="EMBL" id="LT670818">
    <property type="protein sequence ID" value="SHH01326.1"/>
    <property type="molecule type" value="Genomic_DNA"/>
</dbReference>
<dbReference type="Proteomes" id="UP000190675">
    <property type="component" value="Chromosome I"/>
</dbReference>
<accession>A0A1M5PHP9</accession>
<evidence type="ECO:0000313" key="6">
    <source>
        <dbReference type="Proteomes" id="UP000190675"/>
    </source>
</evidence>
<dbReference type="OrthoDB" id="2633250at2"/>
<dbReference type="SUPFAM" id="SSF63829">
    <property type="entry name" value="Calcium-dependent phosphotriesterase"/>
    <property type="match status" value="1"/>
</dbReference>
<dbReference type="GO" id="GO:0004341">
    <property type="term" value="F:gluconolactonase activity"/>
    <property type="evidence" value="ECO:0007669"/>
    <property type="project" value="TreeGrafter"/>
</dbReference>
<evidence type="ECO:0000256" key="2">
    <source>
        <dbReference type="PIRSR" id="PIRSR605511-1"/>
    </source>
</evidence>
<feature type="binding site" evidence="3">
    <location>
        <position position="18"/>
    </location>
    <ligand>
        <name>a divalent metal cation</name>
        <dbReference type="ChEBI" id="CHEBI:60240"/>
    </ligand>
</feature>
<evidence type="ECO:0000256" key="3">
    <source>
        <dbReference type="PIRSR" id="PIRSR605511-2"/>
    </source>
</evidence>
<keyword evidence="3" id="KW-0862">Zinc</keyword>
<dbReference type="InterPro" id="IPR013658">
    <property type="entry name" value="SGL"/>
</dbReference>
<keyword evidence="3" id="KW-0479">Metal-binding</keyword>